<feature type="region of interest" description="Disordered" evidence="1">
    <location>
        <begin position="714"/>
        <end position="781"/>
    </location>
</feature>
<evidence type="ECO:0000256" key="1">
    <source>
        <dbReference type="SAM" id="MobiDB-lite"/>
    </source>
</evidence>
<dbReference type="AlphaFoldDB" id="A0A5N5Q907"/>
<gene>
    <name evidence="2" type="ORF">CTheo_8458</name>
</gene>
<proteinExistence type="predicted"/>
<feature type="region of interest" description="Disordered" evidence="1">
    <location>
        <begin position="146"/>
        <end position="225"/>
    </location>
</feature>
<evidence type="ECO:0000313" key="2">
    <source>
        <dbReference type="EMBL" id="KAB5588099.1"/>
    </source>
</evidence>
<name>A0A5N5Q907_9AGAM</name>
<accession>A0A5N5Q907</accession>
<dbReference type="PANTHER" id="PTHR46579:SF1">
    <property type="entry name" value="F5_8 TYPE C DOMAIN-CONTAINING PROTEIN"/>
    <property type="match status" value="1"/>
</dbReference>
<dbReference type="Proteomes" id="UP000383932">
    <property type="component" value="Unassembled WGS sequence"/>
</dbReference>
<organism evidence="2 3">
    <name type="scientific">Ceratobasidium theobromae</name>
    <dbReference type="NCBI Taxonomy" id="1582974"/>
    <lineage>
        <taxon>Eukaryota</taxon>
        <taxon>Fungi</taxon>
        <taxon>Dikarya</taxon>
        <taxon>Basidiomycota</taxon>
        <taxon>Agaricomycotina</taxon>
        <taxon>Agaricomycetes</taxon>
        <taxon>Cantharellales</taxon>
        <taxon>Ceratobasidiaceae</taxon>
        <taxon>Ceratobasidium</taxon>
    </lineage>
</organism>
<protein>
    <submittedName>
        <fullName evidence="2">Transposase family tnp2 protein</fullName>
    </submittedName>
</protein>
<comment type="caution">
    <text evidence="2">The sequence shown here is derived from an EMBL/GenBank/DDBJ whole genome shotgun (WGS) entry which is preliminary data.</text>
</comment>
<dbReference type="PANTHER" id="PTHR46579">
    <property type="entry name" value="F5/8 TYPE C DOMAIN-CONTAINING PROTEIN-RELATED"/>
    <property type="match status" value="1"/>
</dbReference>
<reference evidence="2 3" key="1">
    <citation type="journal article" date="2019" name="Fungal Biol. Biotechnol.">
        <title>Draft genome sequence of fastidious pathogen Ceratobasidium theobromae, which causes vascular-streak dieback in Theobroma cacao.</title>
        <authorList>
            <person name="Ali S.S."/>
            <person name="Asman A."/>
            <person name="Shao J."/>
            <person name="Firmansyah A.P."/>
            <person name="Susilo A.W."/>
            <person name="Rosmana A."/>
            <person name="McMahon P."/>
            <person name="Junaid M."/>
            <person name="Guest D."/>
            <person name="Kheng T.Y."/>
            <person name="Meinhardt L.W."/>
            <person name="Bailey B.A."/>
        </authorList>
    </citation>
    <scope>NUCLEOTIDE SEQUENCE [LARGE SCALE GENOMIC DNA]</scope>
    <source>
        <strain evidence="2 3">CT2</strain>
    </source>
</reference>
<keyword evidence="3" id="KW-1185">Reference proteome</keyword>
<sequence length="1094" mass="123700">MPSKGTLSKILQKCDSRCKKHDDERVTPRVYKACKRRLDLEAMEAASTAALRLNMKPPPKSESQLVEPAYVPVGPAGPATIMAPVMAAAATTSGGDPMDWELNMDNPWDDVTMPTLGEPPELDGINESTTHWGDVDNAGADFTAGIAGGSFSGSSDDSNDDTTPFGSPHLFDPSPSIHSIEDDSELFPPSDFELEPEPQTSTSDVRMEHDGNEVDPQGENAKDKPTLPDALRLIQEMVTYFTSDGRLTVSMAETILKSFNYILENDLMGVKDPHTNTGAAPRLPLTLDALRRQAGLTANGLRTYAMCPKSDCQALRDMATMDLVIRRRRQMPAIRYIPTLKYTTCDIQQQLKEILARDEIQKAMATHHEHLHRPDRPADLLEDIQHGKTWSNFKDKDGGLFFSQDPQAPSKNIEFILMLDWFKPNAMQRETQSACVISLCIANLPPELRGRPKNKILVGVIPGPHESNVDTIHNFLEPLVDQLLQLWRTGVSLDGEDFVRYGALVLSACDAPAARKVGGTPGHSAMFPCTACWCPKTEMHLFDQDKLEGHDHRLRAEQVKAAKAYRLLKTENQCKNFVHNRYAEAKPSGYRYSALLRLPYWDNAMMTVVDLMHCLFLGLVDWQFQKIWVDMKHLREKHEIPKLQDMVKNTSLPRHCGRPPHKVGASAGGNLTSDQLQSLITIHFPLAIPVLWDKVNPKSKHQQEHEGWAKIQALKQKHKVEEKKGDKATRQAAKRHETELQEATSEQPKKQRRTCQRMARARHEVVSDSDSEQPSPAFQPDELHESDAELQNHFSWRQKDAFGILLLASAIKSLCHRTVTLDQIKQGENELLQYLRQCTELQGSEHIQPNHHFATHIAEQMQHYGPMHQFWTYSGECLNFILKSVNNNGHRGGEREHTYVTMFRLSQASYNRMLDIALNPNHQSANWATWILGTQPDLRRTASTEQFMGSNGVTLPTNYHQILMNGGWTFSILSQGSRVVKAQVLEDGMWVEQVGELTQLWEHKQPSNLDTIPNPIVTVFAQIHWYKQVPFLNNHATWLWYEKFLHLDIDIHPANEFLAPEVVIPVSDIVCHCAWMETMIDDTPVWLLIGLERE</sequence>
<dbReference type="Pfam" id="PF02992">
    <property type="entry name" value="Transposase_21"/>
    <property type="match status" value="1"/>
</dbReference>
<dbReference type="OrthoDB" id="3239894at2759"/>
<dbReference type="InterPro" id="IPR004242">
    <property type="entry name" value="Transposase_21"/>
</dbReference>
<dbReference type="EMBL" id="SSOP01000572">
    <property type="protein sequence ID" value="KAB5588099.1"/>
    <property type="molecule type" value="Genomic_DNA"/>
</dbReference>
<feature type="compositionally biased region" description="Basic and acidic residues" evidence="1">
    <location>
        <begin position="719"/>
        <end position="739"/>
    </location>
</feature>
<evidence type="ECO:0000313" key="3">
    <source>
        <dbReference type="Proteomes" id="UP000383932"/>
    </source>
</evidence>